<accession>A0AAJ2H155</accession>
<dbReference type="Proteomes" id="UP001268610">
    <property type="component" value="Unassembled WGS sequence"/>
</dbReference>
<evidence type="ECO:0000313" key="1">
    <source>
        <dbReference type="EMBL" id="MDR9777237.1"/>
    </source>
</evidence>
<proteinExistence type="predicted"/>
<dbReference type="AlphaFoldDB" id="A0AAJ2H155"/>
<dbReference type="RefSeq" id="WP_310865797.1">
    <property type="nucleotide sequence ID" value="NZ_JAVLSF010000036.1"/>
</dbReference>
<evidence type="ECO:0000313" key="2">
    <source>
        <dbReference type="Proteomes" id="UP001268610"/>
    </source>
</evidence>
<comment type="caution">
    <text evidence="1">The sequence shown here is derived from an EMBL/GenBank/DDBJ whole genome shotgun (WGS) entry which is preliminary data.</text>
</comment>
<reference evidence="1" key="1">
    <citation type="submission" date="2023-04" db="EMBL/GenBank/DDBJ databases">
        <title>Genomic characterization of faba bean (Vicia faba) microsymbionts in Mexican soils.</title>
        <authorList>
            <person name="Rivera Orduna F.N."/>
            <person name="Guevara-Luna J."/>
            <person name="Yan J."/>
            <person name="Arroyo-Herrera I."/>
            <person name="Li Y."/>
            <person name="Vasquez-Murrieta M.S."/>
            <person name="Wang E.T."/>
        </authorList>
    </citation>
    <scope>NUCLEOTIDE SEQUENCE</scope>
    <source>
        <strain evidence="1">CH26</strain>
    </source>
</reference>
<dbReference type="EMBL" id="JAVLSF010000036">
    <property type="protein sequence ID" value="MDR9777237.1"/>
    <property type="molecule type" value="Genomic_DNA"/>
</dbReference>
<sequence length="130" mass="14344">MTVYANLVFSPHRKQIAAPASSAEPEPRMMEMAKHKAMVVKKYASGRFEGLFVEITASGDYSDTPTVIAAVPCETEDQAWAVCDAFNHPESNANDWRIGPCSEPKTFEDALFGEVSQETIDIMDRHFSAA</sequence>
<organism evidence="1 2">
    <name type="scientific">Rhizobium hidalgonense</name>
    <dbReference type="NCBI Taxonomy" id="1538159"/>
    <lineage>
        <taxon>Bacteria</taxon>
        <taxon>Pseudomonadati</taxon>
        <taxon>Pseudomonadota</taxon>
        <taxon>Alphaproteobacteria</taxon>
        <taxon>Hyphomicrobiales</taxon>
        <taxon>Rhizobiaceae</taxon>
        <taxon>Rhizobium/Agrobacterium group</taxon>
        <taxon>Rhizobium</taxon>
    </lineage>
</organism>
<name>A0AAJ2H155_9HYPH</name>
<protein>
    <submittedName>
        <fullName evidence="1">Uncharacterized protein</fullName>
    </submittedName>
</protein>
<gene>
    <name evidence="1" type="ORF">RJJ65_32280</name>
</gene>